<dbReference type="Gene3D" id="1.25.40.10">
    <property type="entry name" value="Tetratricopeptide repeat domain"/>
    <property type="match status" value="1"/>
</dbReference>
<protein>
    <recommendedName>
        <fullName evidence="6">Thioredoxin</fullName>
    </recommendedName>
</protein>
<dbReference type="PROSITE" id="PS00194">
    <property type="entry name" value="THIOREDOXIN_1"/>
    <property type="match status" value="1"/>
</dbReference>
<name>A0A098S869_9BACT</name>
<dbReference type="GO" id="GO:0005737">
    <property type="term" value="C:cytoplasm"/>
    <property type="evidence" value="ECO:0007669"/>
    <property type="project" value="TreeGrafter"/>
</dbReference>
<dbReference type="GO" id="GO:0015035">
    <property type="term" value="F:protein-disulfide reductase activity"/>
    <property type="evidence" value="ECO:0007669"/>
    <property type="project" value="UniProtKB-UniRule"/>
</dbReference>
<feature type="domain" description="Thioredoxin" evidence="7">
    <location>
        <begin position="1"/>
        <end position="101"/>
    </location>
</feature>
<gene>
    <name evidence="8" type="ORF">IX84_11900</name>
</gene>
<evidence type="ECO:0000259" key="7">
    <source>
        <dbReference type="PROSITE" id="PS51352"/>
    </source>
</evidence>
<keyword evidence="2" id="KW-0813">Transport</keyword>
<dbReference type="FunFam" id="3.40.30.10:FF:000001">
    <property type="entry name" value="Thioredoxin"/>
    <property type="match status" value="1"/>
</dbReference>
<comment type="caution">
    <text evidence="8">The sequence shown here is derived from an EMBL/GenBank/DDBJ whole genome shotgun (WGS) entry which is preliminary data.</text>
</comment>
<keyword evidence="3" id="KW-0249">Electron transport</keyword>
<keyword evidence="4" id="KW-1015">Disulfide bond</keyword>
<evidence type="ECO:0000256" key="3">
    <source>
        <dbReference type="ARBA" id="ARBA00022982"/>
    </source>
</evidence>
<dbReference type="Proteomes" id="UP000029736">
    <property type="component" value="Unassembled WGS sequence"/>
</dbReference>
<evidence type="ECO:0000256" key="2">
    <source>
        <dbReference type="ARBA" id="ARBA00022448"/>
    </source>
</evidence>
<dbReference type="InterPro" id="IPR036249">
    <property type="entry name" value="Thioredoxin-like_sf"/>
</dbReference>
<evidence type="ECO:0000256" key="4">
    <source>
        <dbReference type="ARBA" id="ARBA00023157"/>
    </source>
</evidence>
<dbReference type="Gene3D" id="3.40.30.10">
    <property type="entry name" value="Glutaredoxin"/>
    <property type="match status" value="1"/>
</dbReference>
<dbReference type="RefSeq" id="WP_044220365.1">
    <property type="nucleotide sequence ID" value="NZ_JBKAGJ010000055.1"/>
</dbReference>
<dbReference type="InterPro" id="IPR013766">
    <property type="entry name" value="Thioredoxin_domain"/>
</dbReference>
<dbReference type="InterPro" id="IPR005746">
    <property type="entry name" value="Thioredoxin"/>
</dbReference>
<dbReference type="InterPro" id="IPR017937">
    <property type="entry name" value="Thioredoxin_CS"/>
</dbReference>
<evidence type="ECO:0000313" key="8">
    <source>
        <dbReference type="EMBL" id="KGE87833.1"/>
    </source>
</evidence>
<dbReference type="CDD" id="cd02947">
    <property type="entry name" value="TRX_family"/>
    <property type="match status" value="1"/>
</dbReference>
<dbReference type="OrthoDB" id="9790390at2"/>
<reference evidence="8 9" key="1">
    <citation type="journal article" date="2014" name="Int. J. Syst. Evol. Microbiol.">
        <title>Phaeodactylibacter xiamenensis gen. nov., sp. nov., a member of the family Saprospiraceae isolated from the marine alga Phaeodactylum tricornutum.</title>
        <authorList>
            <person name="Chen Z.Jr."/>
            <person name="Lei X."/>
            <person name="Lai Q."/>
            <person name="Li Y."/>
            <person name="Zhang B."/>
            <person name="Zhang J."/>
            <person name="Zhang H."/>
            <person name="Yang L."/>
            <person name="Zheng W."/>
            <person name="Tian Y."/>
            <person name="Yu Z."/>
            <person name="Xu H.Jr."/>
            <person name="Zheng T."/>
        </authorList>
    </citation>
    <scope>NUCLEOTIDE SEQUENCE [LARGE SCALE GENOMIC DNA]</scope>
    <source>
        <strain evidence="8 9">KD52</strain>
    </source>
</reference>
<dbReference type="SUPFAM" id="SSF52833">
    <property type="entry name" value="Thioredoxin-like"/>
    <property type="match status" value="1"/>
</dbReference>
<sequence length="257" mass="28613">MNFQAEVIEKSHEMPVVVDFWASWCGPCRVLGPTIEALAEEQSDRWALVKVNTEEEQALASEYQIRSIPNVKMFHKGRVIAEFAGALPRTQIENWLANNLPDGRKETLDLILERLDGDGDLSELEAFVAQYPDMKDARLALAMALAVSAPDRAESLLQPIKAGEPSAEQAEAVRTIAELMKHEADDSAPGQSIAKAQAALKQRDWENGIKAIIEAAGKDKSYAKDLPRRAAIACFHAWGNDHPLTKTYRRQFDMVLY</sequence>
<dbReference type="Pfam" id="PF00085">
    <property type="entry name" value="Thioredoxin"/>
    <property type="match status" value="1"/>
</dbReference>
<dbReference type="STRING" id="1524460.IX84_11900"/>
<dbReference type="InterPro" id="IPR011990">
    <property type="entry name" value="TPR-like_helical_dom_sf"/>
</dbReference>
<comment type="similarity">
    <text evidence="1">Belongs to the thioredoxin family.</text>
</comment>
<dbReference type="AlphaFoldDB" id="A0A098S869"/>
<accession>A0A098S869</accession>
<keyword evidence="5" id="KW-0676">Redox-active center</keyword>
<dbReference type="PRINTS" id="PR00421">
    <property type="entry name" value="THIOREDOXIN"/>
</dbReference>
<dbReference type="PROSITE" id="PS51352">
    <property type="entry name" value="THIOREDOXIN_2"/>
    <property type="match status" value="1"/>
</dbReference>
<proteinExistence type="inferred from homology"/>
<dbReference type="PANTHER" id="PTHR45663">
    <property type="entry name" value="GEO12009P1"/>
    <property type="match status" value="1"/>
</dbReference>
<dbReference type="EMBL" id="JPOS01000029">
    <property type="protein sequence ID" value="KGE87833.1"/>
    <property type="molecule type" value="Genomic_DNA"/>
</dbReference>
<dbReference type="GO" id="GO:0006950">
    <property type="term" value="P:response to stress"/>
    <property type="evidence" value="ECO:0007669"/>
    <property type="project" value="UniProtKB-ARBA"/>
</dbReference>
<evidence type="ECO:0000256" key="5">
    <source>
        <dbReference type="ARBA" id="ARBA00023284"/>
    </source>
</evidence>
<evidence type="ECO:0000256" key="1">
    <source>
        <dbReference type="ARBA" id="ARBA00008987"/>
    </source>
</evidence>
<dbReference type="PANTHER" id="PTHR45663:SF11">
    <property type="entry name" value="GEO12009P1"/>
    <property type="match status" value="1"/>
</dbReference>
<dbReference type="Pfam" id="PF14561">
    <property type="entry name" value="TPR_20"/>
    <property type="match status" value="1"/>
</dbReference>
<dbReference type="NCBIfam" id="TIGR01068">
    <property type="entry name" value="thioredoxin"/>
    <property type="match status" value="1"/>
</dbReference>
<organism evidence="8 9">
    <name type="scientific">Phaeodactylibacter xiamenensis</name>
    <dbReference type="NCBI Taxonomy" id="1524460"/>
    <lineage>
        <taxon>Bacteria</taxon>
        <taxon>Pseudomonadati</taxon>
        <taxon>Bacteroidota</taxon>
        <taxon>Saprospiria</taxon>
        <taxon>Saprospirales</taxon>
        <taxon>Haliscomenobacteraceae</taxon>
        <taxon>Phaeodactylibacter</taxon>
    </lineage>
</organism>
<evidence type="ECO:0000313" key="9">
    <source>
        <dbReference type="Proteomes" id="UP000029736"/>
    </source>
</evidence>
<keyword evidence="9" id="KW-1185">Reference proteome</keyword>
<evidence type="ECO:0000256" key="6">
    <source>
        <dbReference type="NCBIfam" id="TIGR01068"/>
    </source>
</evidence>